<evidence type="ECO:0000313" key="15">
    <source>
        <dbReference type="Proteomes" id="UP001497482"/>
    </source>
</evidence>
<evidence type="ECO:0000256" key="7">
    <source>
        <dbReference type="ARBA" id="ARBA00022692"/>
    </source>
</evidence>
<comment type="subcellular location">
    <subcellularLocation>
        <location evidence="2">Endoplasmic reticulum membrane</location>
    </subcellularLocation>
</comment>
<comment type="catalytic activity">
    <reaction evidence="12">
        <text>n isopentenyl diphosphate + (2E,6E)-farnesyl diphosphate = a di-trans,poly-cis-polyprenyl diphosphate + n diphosphate</text>
        <dbReference type="Rhea" id="RHEA:53008"/>
        <dbReference type="Rhea" id="RHEA-COMP:19494"/>
        <dbReference type="ChEBI" id="CHEBI:33019"/>
        <dbReference type="ChEBI" id="CHEBI:128769"/>
        <dbReference type="ChEBI" id="CHEBI:136960"/>
        <dbReference type="ChEBI" id="CHEBI:175763"/>
        <dbReference type="EC" id="2.5.1.87"/>
    </reaction>
</comment>
<comment type="similarity">
    <text evidence="4">Belongs to the UPP synthase family.</text>
</comment>
<evidence type="ECO:0000256" key="10">
    <source>
        <dbReference type="ARBA" id="ARBA00022989"/>
    </source>
</evidence>
<dbReference type="InterPro" id="IPR036424">
    <property type="entry name" value="UPP_synth-like_sf"/>
</dbReference>
<comment type="pathway">
    <text evidence="3">Protein modification; protein glycosylation.</text>
</comment>
<protein>
    <recommendedName>
        <fullName evidence="5">ditrans,polycis-polyprenyl diphosphate synthase [(2E,6E)-farnesyldiphosphate specific]</fullName>
        <ecNumber evidence="5">2.5.1.87</ecNumber>
    </recommendedName>
</protein>
<comment type="cofactor">
    <cofactor evidence="1">
        <name>Mg(2+)</name>
        <dbReference type="ChEBI" id="CHEBI:18420"/>
    </cofactor>
</comment>
<keyword evidence="15" id="KW-1185">Reference proteome</keyword>
<keyword evidence="9" id="KW-0460">Magnesium</keyword>
<name>A0AAV2LQS7_KNICA</name>
<keyword evidence="6" id="KW-0808">Transferase</keyword>
<evidence type="ECO:0000256" key="9">
    <source>
        <dbReference type="ARBA" id="ARBA00022842"/>
    </source>
</evidence>
<dbReference type="EMBL" id="OZ035825">
    <property type="protein sequence ID" value="CAL1602703.1"/>
    <property type="molecule type" value="Genomic_DNA"/>
</dbReference>
<keyword evidence="11" id="KW-0472">Membrane</keyword>
<evidence type="ECO:0000256" key="8">
    <source>
        <dbReference type="ARBA" id="ARBA00022824"/>
    </source>
</evidence>
<keyword evidence="8" id="KW-0256">Endoplasmic reticulum</keyword>
<dbReference type="GO" id="GO:0045547">
    <property type="term" value="F:ditrans,polycis-polyprenyl diphosphate synthase [(2E,6E)-farnesyl diphosphate specific] activity"/>
    <property type="evidence" value="ECO:0007669"/>
    <property type="project" value="UniProtKB-EC"/>
</dbReference>
<gene>
    <name evidence="14" type="ORF">KC01_LOCUS30451</name>
</gene>
<organism evidence="14 15">
    <name type="scientific">Knipowitschia caucasica</name>
    <name type="common">Caucasian dwarf goby</name>
    <name type="synonym">Pomatoschistus caucasicus</name>
    <dbReference type="NCBI Taxonomy" id="637954"/>
    <lineage>
        <taxon>Eukaryota</taxon>
        <taxon>Metazoa</taxon>
        <taxon>Chordata</taxon>
        <taxon>Craniata</taxon>
        <taxon>Vertebrata</taxon>
        <taxon>Euteleostomi</taxon>
        <taxon>Actinopterygii</taxon>
        <taxon>Neopterygii</taxon>
        <taxon>Teleostei</taxon>
        <taxon>Neoteleostei</taxon>
        <taxon>Acanthomorphata</taxon>
        <taxon>Gobiaria</taxon>
        <taxon>Gobiiformes</taxon>
        <taxon>Gobioidei</taxon>
        <taxon>Gobiidae</taxon>
        <taxon>Gobiinae</taxon>
        <taxon>Knipowitschia</taxon>
    </lineage>
</organism>
<evidence type="ECO:0000256" key="5">
    <source>
        <dbReference type="ARBA" id="ARBA00012596"/>
    </source>
</evidence>
<keyword evidence="7" id="KW-0812">Transmembrane</keyword>
<dbReference type="GO" id="GO:0005789">
    <property type="term" value="C:endoplasmic reticulum membrane"/>
    <property type="evidence" value="ECO:0007669"/>
    <property type="project" value="UniProtKB-SubCell"/>
</dbReference>
<evidence type="ECO:0000313" key="14">
    <source>
        <dbReference type="EMBL" id="CAL1602703.1"/>
    </source>
</evidence>
<dbReference type="InterPro" id="IPR020269">
    <property type="entry name" value="Phage_Mu_Releasin"/>
</dbReference>
<evidence type="ECO:0000256" key="11">
    <source>
        <dbReference type="ARBA" id="ARBA00023136"/>
    </source>
</evidence>
<dbReference type="PANTHER" id="PTHR21528">
    <property type="entry name" value="DEHYDRODOLICHYL DIPHOSPHATE SYNTHASE COMPLEX SUBUNIT NUS1"/>
    <property type="match status" value="1"/>
</dbReference>
<sequence>MLNMKEIMDVATKIACSIRARSLQRRLFRAHLEKADCDHSELLLHTDEDAEVESLASKIATLFHLNFSGVEEEILTLQADIELKSRAHGQFWNLLTEVKYPNIRKCATSLTALFGSTYLSEVSEVQAQVSEVQAQVSEGQAQVSEVQAQVSEVQAQAQVSEVQAQVSEVQAQVSEVQAQVSEVQKQSTLYEAAAPTVRDLQKNNSRLMQEIAQLQKRLLGVEGSKVEFLSNGSEKHVVSCRPVVSVLSPEDGKHSIVQAAQQLCRSVENKERSPKDISVAMLDSLLREFKNIPDPDLVLKLGPVDSTLGFLPWHIRLTEFM</sequence>
<dbReference type="EC" id="2.5.1.87" evidence="5"/>
<dbReference type="Gene3D" id="3.40.1180.10">
    <property type="entry name" value="Decaprenyl diphosphate synthase-like"/>
    <property type="match status" value="1"/>
</dbReference>
<dbReference type="InterPro" id="IPR038887">
    <property type="entry name" value="Nus1/NgBR"/>
</dbReference>
<proteinExistence type="inferred from homology"/>
<evidence type="ECO:0000256" key="2">
    <source>
        <dbReference type="ARBA" id="ARBA00004586"/>
    </source>
</evidence>
<dbReference type="GO" id="GO:1904423">
    <property type="term" value="C:dehydrodolichyl diphosphate synthase complex"/>
    <property type="evidence" value="ECO:0007669"/>
    <property type="project" value="InterPro"/>
</dbReference>
<accession>A0AAV2LQS7</accession>
<keyword evidence="10" id="KW-1133">Transmembrane helix</keyword>
<dbReference type="SUPFAM" id="SSF64005">
    <property type="entry name" value="Undecaprenyl diphosphate synthase"/>
    <property type="match status" value="1"/>
</dbReference>
<evidence type="ECO:0000256" key="4">
    <source>
        <dbReference type="ARBA" id="ARBA00005432"/>
    </source>
</evidence>
<reference evidence="14 15" key="1">
    <citation type="submission" date="2024-04" db="EMBL/GenBank/DDBJ databases">
        <authorList>
            <person name="Waldvogel A.-M."/>
            <person name="Schoenle A."/>
        </authorList>
    </citation>
    <scope>NUCLEOTIDE SEQUENCE [LARGE SCALE GENOMIC DNA]</scope>
</reference>
<evidence type="ECO:0000256" key="1">
    <source>
        <dbReference type="ARBA" id="ARBA00001946"/>
    </source>
</evidence>
<dbReference type="Proteomes" id="UP001497482">
    <property type="component" value="Chromosome 3"/>
</dbReference>
<dbReference type="Pfam" id="PF10805">
    <property type="entry name" value="DUF2730"/>
    <property type="match status" value="1"/>
</dbReference>
<evidence type="ECO:0000256" key="12">
    <source>
        <dbReference type="ARBA" id="ARBA00047353"/>
    </source>
</evidence>
<evidence type="ECO:0000256" key="3">
    <source>
        <dbReference type="ARBA" id="ARBA00004922"/>
    </source>
</evidence>
<evidence type="ECO:0000256" key="6">
    <source>
        <dbReference type="ARBA" id="ARBA00022679"/>
    </source>
</evidence>
<keyword evidence="13" id="KW-0175">Coiled coil</keyword>
<dbReference type="AlphaFoldDB" id="A0AAV2LQS7"/>
<evidence type="ECO:0000256" key="13">
    <source>
        <dbReference type="SAM" id="Coils"/>
    </source>
</evidence>
<feature type="coiled-coil region" evidence="13">
    <location>
        <begin position="152"/>
        <end position="217"/>
    </location>
</feature>
<dbReference type="PANTHER" id="PTHR21528:SF0">
    <property type="entry name" value="DEHYDRODOLICHYL DIPHOSPHATE SYNTHASE COMPLEX SUBUNIT NUS1"/>
    <property type="match status" value="1"/>
</dbReference>